<dbReference type="GO" id="GO:0046429">
    <property type="term" value="F:4-hydroxy-3-methylbut-2-en-1-yl diphosphate synthase activity (ferredoxin)"/>
    <property type="evidence" value="ECO:0007669"/>
    <property type="project" value="InterPro"/>
</dbReference>
<evidence type="ECO:0000256" key="4">
    <source>
        <dbReference type="ARBA" id="ARBA00023002"/>
    </source>
</evidence>
<protein>
    <submittedName>
        <fullName evidence="10">(E)-4-hydroxy-3-methylbut-2-enyl-diphosphate synthase (Flavodoxin)</fullName>
        <ecNumber evidence="10">1.17.7.3</ecNumber>
    </submittedName>
</protein>
<evidence type="ECO:0000256" key="2">
    <source>
        <dbReference type="ARBA" id="ARBA00022485"/>
    </source>
</evidence>
<dbReference type="FunFam" id="3.20.20.20:FF:000001">
    <property type="entry name" value="4-hydroxy-3-methylbut-2-en-1-yl diphosphate synthase (flavodoxin)"/>
    <property type="match status" value="1"/>
</dbReference>
<dbReference type="SUPFAM" id="SSF56014">
    <property type="entry name" value="Nitrite and sulphite reductase 4Fe-4S domain-like"/>
    <property type="match status" value="1"/>
</dbReference>
<dbReference type="InterPro" id="IPR011005">
    <property type="entry name" value="Dihydropteroate_synth-like_sf"/>
</dbReference>
<dbReference type="NCBIfam" id="TIGR00612">
    <property type="entry name" value="ispG_gcpE"/>
    <property type="match status" value="1"/>
</dbReference>
<dbReference type="Pfam" id="PF26540">
    <property type="entry name" value="GcpE_C"/>
    <property type="match status" value="1"/>
</dbReference>
<dbReference type="SUPFAM" id="SSF51395">
    <property type="entry name" value="FMN-linked oxidoreductases"/>
    <property type="match status" value="1"/>
</dbReference>
<dbReference type="NCBIfam" id="NF001540">
    <property type="entry name" value="PRK00366.1"/>
    <property type="match status" value="1"/>
</dbReference>
<dbReference type="HAMAP" id="MF_00159">
    <property type="entry name" value="IspG"/>
    <property type="match status" value="1"/>
</dbReference>
<gene>
    <name evidence="10" type="ORF">MNBD_NITROSPIRAE01-1850</name>
</gene>
<dbReference type="Gene3D" id="3.30.413.10">
    <property type="entry name" value="Sulfite Reductase Hemoprotein, domain 1"/>
    <property type="match status" value="1"/>
</dbReference>
<organism evidence="10">
    <name type="scientific">hydrothermal vent metagenome</name>
    <dbReference type="NCBI Taxonomy" id="652676"/>
    <lineage>
        <taxon>unclassified sequences</taxon>
        <taxon>metagenomes</taxon>
        <taxon>ecological metagenomes</taxon>
    </lineage>
</organism>
<dbReference type="GO" id="GO:0141197">
    <property type="term" value="F:4-hydroxy-3-methylbut-2-enyl-diphosphate synthase activity (flavodoxin)"/>
    <property type="evidence" value="ECO:0007669"/>
    <property type="project" value="UniProtKB-EC"/>
</dbReference>
<evidence type="ECO:0000256" key="5">
    <source>
        <dbReference type="ARBA" id="ARBA00023004"/>
    </source>
</evidence>
<dbReference type="InterPro" id="IPR058578">
    <property type="entry name" value="IspG_TIM"/>
</dbReference>
<dbReference type="InterPro" id="IPR004588">
    <property type="entry name" value="IspG_bac-typ"/>
</dbReference>
<dbReference type="EC" id="1.17.7.3" evidence="10"/>
<feature type="domain" description="IspG TIM-barrel" evidence="8">
    <location>
        <begin position="12"/>
        <end position="252"/>
    </location>
</feature>
<sequence>MSNDLRITRRKTRQISVGSVKIGGDAPIAVQSMTTTDTRDVVATVAEIHRLEGAGCEIVRVTVPDHASAEVLPKILEQIDIPLIADIHFNYQLALLALDAKVDGLRLNPGNIGSRDRVERVVKQAKDQGVPIRIGVNAGSLEKSLLEQYGYPTAEAMVASAAQHIEILESLGFYEIKVSLKASHVGLAVAAYRLFSSRYDYPLHLGITEAGTAATGSVKSAVGLGILLAEGIGDTIRVSLAADPIEEIRVGYEILKSLHLRKRGVNVIACPTCGRLEFDVIKLSCNIEQRLSHITEPIDVSILGCVVNGIGEGKEADIGIAGGHSGSLLFRKGEIIRKVASEALESTLIEEIEQLALERREARKQQKSTPQPPTSI</sequence>
<keyword evidence="4 10" id="KW-0560">Oxidoreductase</keyword>
<evidence type="ECO:0000256" key="1">
    <source>
        <dbReference type="ARBA" id="ARBA00001966"/>
    </source>
</evidence>
<evidence type="ECO:0000256" key="7">
    <source>
        <dbReference type="ARBA" id="ARBA00023229"/>
    </source>
</evidence>
<dbReference type="PANTHER" id="PTHR30454:SF0">
    <property type="entry name" value="4-HYDROXY-3-METHYLBUT-2-EN-1-YL DIPHOSPHATE SYNTHASE (FERREDOXIN), CHLOROPLASTIC"/>
    <property type="match status" value="1"/>
</dbReference>
<dbReference type="InterPro" id="IPR058579">
    <property type="entry name" value="IspG_C"/>
</dbReference>
<proteinExistence type="inferred from homology"/>
<keyword evidence="7" id="KW-0414">Isoprene biosynthesis</keyword>
<evidence type="ECO:0000256" key="3">
    <source>
        <dbReference type="ARBA" id="ARBA00022723"/>
    </source>
</evidence>
<name>A0A3B1D5D2_9ZZZZ</name>
<dbReference type="EMBL" id="UOGF01000081">
    <property type="protein sequence ID" value="VAX32013.1"/>
    <property type="molecule type" value="Genomic_DNA"/>
</dbReference>
<dbReference type="GO" id="GO:0005506">
    <property type="term" value="F:iron ion binding"/>
    <property type="evidence" value="ECO:0007669"/>
    <property type="project" value="InterPro"/>
</dbReference>
<dbReference type="GO" id="GO:0019288">
    <property type="term" value="P:isopentenyl diphosphate biosynthetic process, methylerythritol 4-phosphate pathway"/>
    <property type="evidence" value="ECO:0007669"/>
    <property type="project" value="TreeGrafter"/>
</dbReference>
<dbReference type="PIRSF" id="PIRSF004640">
    <property type="entry name" value="IspG"/>
    <property type="match status" value="1"/>
</dbReference>
<accession>A0A3B1D5D2</accession>
<comment type="cofactor">
    <cofactor evidence="1">
        <name>[4Fe-4S] cluster</name>
        <dbReference type="ChEBI" id="CHEBI:49883"/>
    </cofactor>
</comment>
<feature type="domain" description="IspG C-terminal" evidence="9">
    <location>
        <begin position="266"/>
        <end position="354"/>
    </location>
</feature>
<evidence type="ECO:0000313" key="10">
    <source>
        <dbReference type="EMBL" id="VAX32013.1"/>
    </source>
</evidence>
<dbReference type="Pfam" id="PF04551">
    <property type="entry name" value="GcpE"/>
    <property type="match status" value="1"/>
</dbReference>
<dbReference type="GO" id="GO:0051539">
    <property type="term" value="F:4 iron, 4 sulfur cluster binding"/>
    <property type="evidence" value="ECO:0007669"/>
    <property type="project" value="UniProtKB-KW"/>
</dbReference>
<keyword evidence="5" id="KW-0408">Iron</keyword>
<evidence type="ECO:0000259" key="8">
    <source>
        <dbReference type="Pfam" id="PF04551"/>
    </source>
</evidence>
<evidence type="ECO:0000256" key="6">
    <source>
        <dbReference type="ARBA" id="ARBA00023014"/>
    </source>
</evidence>
<keyword evidence="6" id="KW-0411">Iron-sulfur</keyword>
<dbReference type="Gene3D" id="3.20.20.20">
    <property type="entry name" value="Dihydropteroate synthase-like"/>
    <property type="match status" value="1"/>
</dbReference>
<keyword evidence="3" id="KW-0479">Metal-binding</keyword>
<dbReference type="PANTHER" id="PTHR30454">
    <property type="entry name" value="4-HYDROXY-3-METHYLBUT-2-EN-1-YL DIPHOSPHATE SYNTHASE"/>
    <property type="match status" value="1"/>
</dbReference>
<dbReference type="InterPro" id="IPR016425">
    <property type="entry name" value="IspG_bac"/>
</dbReference>
<dbReference type="InterPro" id="IPR045854">
    <property type="entry name" value="NO2/SO3_Rdtase_4Fe4S_sf"/>
</dbReference>
<dbReference type="AlphaFoldDB" id="A0A3B1D5D2"/>
<keyword evidence="2" id="KW-0004">4Fe-4S</keyword>
<dbReference type="GO" id="GO:0016114">
    <property type="term" value="P:terpenoid biosynthetic process"/>
    <property type="evidence" value="ECO:0007669"/>
    <property type="project" value="InterPro"/>
</dbReference>
<evidence type="ECO:0000259" key="9">
    <source>
        <dbReference type="Pfam" id="PF26540"/>
    </source>
</evidence>
<reference evidence="10" key="1">
    <citation type="submission" date="2018-06" db="EMBL/GenBank/DDBJ databases">
        <authorList>
            <person name="Zhirakovskaya E."/>
        </authorList>
    </citation>
    <scope>NUCLEOTIDE SEQUENCE</scope>
</reference>